<gene>
    <name evidence="2" type="ORF">Poli38472_005640</name>
</gene>
<sequence>MTHALPPPSFFPTTKELSSGLQWFKDHPILAAAAATAVSVITYLNTAEDANGEVLVDDGERRGGDGDGEKEETVEMERRTKTALRKPGSDGRMSPATVSWVDEHGGSLTQVFEHLTTVDDHFPDLDGHVRPVESWPSLSPTDDVPSFQPRSITKRRSEDSLVECEHAHSTASVMHNASVGTLGTVRSSESLEKQAESPQWGWYVPITPPQDHLNAQAVPNAVVAPQRMERTLTRKASPVPMTSAPHSGSLRRSTSGRIK</sequence>
<feature type="compositionally biased region" description="Polar residues" evidence="1">
    <location>
        <begin position="244"/>
        <end position="259"/>
    </location>
</feature>
<dbReference type="Proteomes" id="UP000794436">
    <property type="component" value="Unassembled WGS sequence"/>
</dbReference>
<feature type="region of interest" description="Disordered" evidence="1">
    <location>
        <begin position="56"/>
        <end position="78"/>
    </location>
</feature>
<reference evidence="2" key="1">
    <citation type="submission" date="2019-03" db="EMBL/GenBank/DDBJ databases">
        <title>Long read genome sequence of the mycoparasitic Pythium oligandrum ATCC 38472 isolated from sugarbeet rhizosphere.</title>
        <authorList>
            <person name="Gaulin E."/>
        </authorList>
    </citation>
    <scope>NUCLEOTIDE SEQUENCE</scope>
    <source>
        <strain evidence="2">ATCC 38472_TT</strain>
    </source>
</reference>
<protein>
    <submittedName>
        <fullName evidence="2">Uncharacterized protein</fullName>
    </submittedName>
</protein>
<evidence type="ECO:0000313" key="3">
    <source>
        <dbReference type="Proteomes" id="UP000794436"/>
    </source>
</evidence>
<organism evidence="2 3">
    <name type="scientific">Pythium oligandrum</name>
    <name type="common">Mycoparasitic fungus</name>
    <dbReference type="NCBI Taxonomy" id="41045"/>
    <lineage>
        <taxon>Eukaryota</taxon>
        <taxon>Sar</taxon>
        <taxon>Stramenopiles</taxon>
        <taxon>Oomycota</taxon>
        <taxon>Peronosporomycetes</taxon>
        <taxon>Pythiales</taxon>
        <taxon>Pythiaceae</taxon>
        <taxon>Pythium</taxon>
    </lineage>
</organism>
<name>A0A8K1CGN5_PYTOL</name>
<feature type="region of interest" description="Disordered" evidence="1">
    <location>
        <begin position="230"/>
        <end position="259"/>
    </location>
</feature>
<proteinExistence type="predicted"/>
<feature type="region of interest" description="Disordered" evidence="1">
    <location>
        <begin position="133"/>
        <end position="158"/>
    </location>
</feature>
<comment type="caution">
    <text evidence="2">The sequence shown here is derived from an EMBL/GenBank/DDBJ whole genome shotgun (WGS) entry which is preliminary data.</text>
</comment>
<dbReference type="OrthoDB" id="159944at2759"/>
<feature type="compositionally biased region" description="Basic and acidic residues" evidence="1">
    <location>
        <begin position="58"/>
        <end position="78"/>
    </location>
</feature>
<evidence type="ECO:0000256" key="1">
    <source>
        <dbReference type="SAM" id="MobiDB-lite"/>
    </source>
</evidence>
<evidence type="ECO:0000313" key="2">
    <source>
        <dbReference type="EMBL" id="TMW63022.1"/>
    </source>
</evidence>
<accession>A0A8K1CGN5</accession>
<dbReference type="AlphaFoldDB" id="A0A8K1CGN5"/>
<keyword evidence="3" id="KW-1185">Reference proteome</keyword>
<dbReference type="EMBL" id="SPLM01000073">
    <property type="protein sequence ID" value="TMW63022.1"/>
    <property type="molecule type" value="Genomic_DNA"/>
</dbReference>